<sequence>MSREGGFTYVEVLVAALLIAMALVPLMQLFPGLVETDLTDETTMVLGAVAVRNMESITTSLRNTIASVASGSATCSDFPKCLVVWTVTTEASSATTGVGSLVDVGVTACADASGNGACDAGDTQVHYDAKVTSRP</sequence>
<keyword evidence="1" id="KW-0472">Membrane</keyword>
<comment type="caution">
    <text evidence="2">The sequence shown here is derived from an EMBL/GenBank/DDBJ whole genome shotgun (WGS) entry which is preliminary data.</text>
</comment>
<accession>A0A537K9W5</accession>
<feature type="transmembrane region" description="Helical" evidence="1">
    <location>
        <begin position="6"/>
        <end position="26"/>
    </location>
</feature>
<name>A0A537K9W5_9BACT</name>
<protein>
    <submittedName>
        <fullName evidence="2">Type II secretion system protein</fullName>
    </submittedName>
</protein>
<keyword evidence="1" id="KW-0812">Transmembrane</keyword>
<dbReference type="AlphaFoldDB" id="A0A537K9W5"/>
<evidence type="ECO:0000256" key="1">
    <source>
        <dbReference type="SAM" id="Phobius"/>
    </source>
</evidence>
<reference evidence="2 3" key="1">
    <citation type="journal article" date="2019" name="Nat. Microbiol.">
        <title>Mediterranean grassland soil C-N compound turnover is dependent on rainfall and depth, and is mediated by genomically divergent microorganisms.</title>
        <authorList>
            <person name="Diamond S."/>
            <person name="Andeer P.F."/>
            <person name="Li Z."/>
            <person name="Crits-Christoph A."/>
            <person name="Burstein D."/>
            <person name="Anantharaman K."/>
            <person name="Lane K.R."/>
            <person name="Thomas B.C."/>
            <person name="Pan C."/>
            <person name="Northen T.R."/>
            <person name="Banfield J.F."/>
        </authorList>
    </citation>
    <scope>NUCLEOTIDE SEQUENCE [LARGE SCALE GENOMIC DNA]</scope>
    <source>
        <strain evidence="2">NP_3</strain>
    </source>
</reference>
<keyword evidence="1" id="KW-1133">Transmembrane helix</keyword>
<gene>
    <name evidence="2" type="ORF">E6H00_02560</name>
</gene>
<dbReference type="Proteomes" id="UP000318509">
    <property type="component" value="Unassembled WGS sequence"/>
</dbReference>
<organism evidence="2 3">
    <name type="scientific">Candidatus Segetimicrobium genomatis</name>
    <dbReference type="NCBI Taxonomy" id="2569760"/>
    <lineage>
        <taxon>Bacteria</taxon>
        <taxon>Bacillati</taxon>
        <taxon>Candidatus Sysuimicrobiota</taxon>
        <taxon>Candidatus Sysuimicrobiia</taxon>
        <taxon>Candidatus Sysuimicrobiales</taxon>
        <taxon>Candidatus Segetimicrobiaceae</taxon>
        <taxon>Candidatus Segetimicrobium</taxon>
    </lineage>
</organism>
<evidence type="ECO:0000313" key="2">
    <source>
        <dbReference type="EMBL" id="TMI92563.1"/>
    </source>
</evidence>
<proteinExistence type="predicted"/>
<evidence type="ECO:0000313" key="3">
    <source>
        <dbReference type="Proteomes" id="UP000318509"/>
    </source>
</evidence>
<dbReference type="EMBL" id="VBAK01000056">
    <property type="protein sequence ID" value="TMI92563.1"/>
    <property type="molecule type" value="Genomic_DNA"/>
</dbReference>